<name>A0A2T7T7I2_9ACTN</name>
<keyword evidence="2" id="KW-1185">Reference proteome</keyword>
<dbReference type="Gene3D" id="1.10.357.10">
    <property type="entry name" value="Tetracycline Repressor, domain 2"/>
    <property type="match status" value="1"/>
</dbReference>
<organism evidence="1 2">
    <name type="scientific">Streptomyces scopuliridis RB72</name>
    <dbReference type="NCBI Taxonomy" id="1440053"/>
    <lineage>
        <taxon>Bacteria</taxon>
        <taxon>Bacillati</taxon>
        <taxon>Actinomycetota</taxon>
        <taxon>Actinomycetes</taxon>
        <taxon>Kitasatosporales</taxon>
        <taxon>Streptomycetaceae</taxon>
        <taxon>Streptomyces</taxon>
    </lineage>
</organism>
<reference evidence="1 2" key="1">
    <citation type="submission" date="2013-12" db="EMBL/GenBank/DDBJ databases">
        <title>Annotated genome of Streptomyces scopuliridis.</title>
        <authorList>
            <person name="Olson J.B."/>
        </authorList>
    </citation>
    <scope>NUCLEOTIDE SEQUENCE [LARGE SCALE GENOMIC DNA]</scope>
    <source>
        <strain evidence="1 2">RB72</strain>
    </source>
</reference>
<gene>
    <name evidence="1" type="ORF">Y717_17685</name>
</gene>
<sequence>MDTAPFLAYLDGRHVRWQLTLDQCVDNAGDDPRARLLAVFDALRSWAASSPGFRSCALVNAMVELADPQHPARSVTAAHKRALRARMLELAEATGAPDPCLLVDQLLLVYEGAIAGHAVGSVEKAEDKAHITARRLIAAATPHPLDTFWAGPEPTSR</sequence>
<dbReference type="AlphaFoldDB" id="A0A2T7T7I2"/>
<dbReference type="EMBL" id="AZSP01000151">
    <property type="protein sequence ID" value="PVE11099.1"/>
    <property type="molecule type" value="Genomic_DNA"/>
</dbReference>
<evidence type="ECO:0008006" key="3">
    <source>
        <dbReference type="Google" id="ProtNLM"/>
    </source>
</evidence>
<evidence type="ECO:0000313" key="2">
    <source>
        <dbReference type="Proteomes" id="UP000245992"/>
    </source>
</evidence>
<protein>
    <recommendedName>
        <fullName evidence="3">TetR family transcriptional regulator</fullName>
    </recommendedName>
</protein>
<accession>A0A2T7T7I2</accession>
<proteinExistence type="predicted"/>
<dbReference type="Proteomes" id="UP000245992">
    <property type="component" value="Unassembled WGS sequence"/>
</dbReference>
<dbReference type="STRING" id="1440053.GCA_000718095_02986"/>
<dbReference type="OrthoDB" id="4214267at2"/>
<dbReference type="RefSeq" id="WP_051745927.1">
    <property type="nucleotide sequence ID" value="NZ_AZSP01000151.1"/>
</dbReference>
<evidence type="ECO:0000313" key="1">
    <source>
        <dbReference type="EMBL" id="PVE11099.1"/>
    </source>
</evidence>
<comment type="caution">
    <text evidence="1">The sequence shown here is derived from an EMBL/GenBank/DDBJ whole genome shotgun (WGS) entry which is preliminary data.</text>
</comment>
<dbReference type="SUPFAM" id="SSF48498">
    <property type="entry name" value="Tetracyclin repressor-like, C-terminal domain"/>
    <property type="match status" value="1"/>
</dbReference>
<dbReference type="InterPro" id="IPR036271">
    <property type="entry name" value="Tet_transcr_reg_TetR-rel_C_sf"/>
</dbReference>